<protein>
    <submittedName>
        <fullName evidence="2">Uncharacterized protein</fullName>
    </submittedName>
</protein>
<dbReference type="AlphaFoldDB" id="A0A4Z2EI59"/>
<sequence>MEVNYESTLGRKSGRKSRQEVKAGSQGRKSRQEVKVGSQESAFGRQEVRFPDRKSGSPTAQWLFGLGRRDKPAVKAAILTSTSLLSGSRGSSLEAAGGLEV</sequence>
<proteinExistence type="predicted"/>
<gene>
    <name evidence="2" type="ORF">EYF80_061326</name>
</gene>
<feature type="region of interest" description="Disordered" evidence="1">
    <location>
        <begin position="1"/>
        <end position="56"/>
    </location>
</feature>
<organism evidence="2 3">
    <name type="scientific">Liparis tanakae</name>
    <name type="common">Tanaka's snailfish</name>
    <dbReference type="NCBI Taxonomy" id="230148"/>
    <lineage>
        <taxon>Eukaryota</taxon>
        <taxon>Metazoa</taxon>
        <taxon>Chordata</taxon>
        <taxon>Craniata</taxon>
        <taxon>Vertebrata</taxon>
        <taxon>Euteleostomi</taxon>
        <taxon>Actinopterygii</taxon>
        <taxon>Neopterygii</taxon>
        <taxon>Teleostei</taxon>
        <taxon>Neoteleostei</taxon>
        <taxon>Acanthomorphata</taxon>
        <taxon>Eupercaria</taxon>
        <taxon>Perciformes</taxon>
        <taxon>Cottioidei</taxon>
        <taxon>Cottales</taxon>
        <taxon>Liparidae</taxon>
        <taxon>Liparis</taxon>
    </lineage>
</organism>
<evidence type="ECO:0000256" key="1">
    <source>
        <dbReference type="SAM" id="MobiDB-lite"/>
    </source>
</evidence>
<dbReference type="Proteomes" id="UP000314294">
    <property type="component" value="Unassembled WGS sequence"/>
</dbReference>
<name>A0A4Z2EI59_9TELE</name>
<accession>A0A4Z2EI59</accession>
<comment type="caution">
    <text evidence="2">The sequence shown here is derived from an EMBL/GenBank/DDBJ whole genome shotgun (WGS) entry which is preliminary data.</text>
</comment>
<dbReference type="EMBL" id="SRLO01006802">
    <property type="protein sequence ID" value="TNN28526.1"/>
    <property type="molecule type" value="Genomic_DNA"/>
</dbReference>
<feature type="compositionally biased region" description="Basic and acidic residues" evidence="1">
    <location>
        <begin position="46"/>
        <end position="55"/>
    </location>
</feature>
<evidence type="ECO:0000313" key="2">
    <source>
        <dbReference type="EMBL" id="TNN28526.1"/>
    </source>
</evidence>
<evidence type="ECO:0000313" key="3">
    <source>
        <dbReference type="Proteomes" id="UP000314294"/>
    </source>
</evidence>
<reference evidence="2 3" key="1">
    <citation type="submission" date="2019-03" db="EMBL/GenBank/DDBJ databases">
        <title>First draft genome of Liparis tanakae, snailfish: a comprehensive survey of snailfish specific genes.</title>
        <authorList>
            <person name="Kim W."/>
            <person name="Song I."/>
            <person name="Jeong J.-H."/>
            <person name="Kim D."/>
            <person name="Kim S."/>
            <person name="Ryu S."/>
            <person name="Song J.Y."/>
            <person name="Lee S.K."/>
        </authorList>
    </citation>
    <scope>NUCLEOTIDE SEQUENCE [LARGE SCALE GENOMIC DNA]</scope>
    <source>
        <tissue evidence="2">Muscle</tissue>
    </source>
</reference>
<keyword evidence="3" id="KW-1185">Reference proteome</keyword>